<dbReference type="EMBL" id="FZNS01000012">
    <property type="protein sequence ID" value="SNR93745.1"/>
    <property type="molecule type" value="Genomic_DNA"/>
</dbReference>
<proteinExistence type="predicted"/>
<accession>A0A239ADR7</accession>
<evidence type="ECO:0000313" key="2">
    <source>
        <dbReference type="Proteomes" id="UP000198310"/>
    </source>
</evidence>
<reference evidence="2" key="1">
    <citation type="submission" date="2017-06" db="EMBL/GenBank/DDBJ databases">
        <authorList>
            <person name="Varghese N."/>
            <person name="Submissions S."/>
        </authorList>
    </citation>
    <scope>NUCLEOTIDE SEQUENCE [LARGE SCALE GENOMIC DNA]</scope>
    <source>
        <strain evidence="2">DSM 28041</strain>
    </source>
</reference>
<evidence type="ECO:0008006" key="3">
    <source>
        <dbReference type="Google" id="ProtNLM"/>
    </source>
</evidence>
<sequence>MSLSYFLAAGEIGLLPEGYLQVVWGPGSQEAAAAKTLMEAVLELLRRTGCQRLLTDQRHLVGAGEEFLSWLMVDWLPRSAGSGYLRRVAVVTAIPLELRLEAVDVFREAKRLYRLHSRFFSSRAVARAWLLEVG</sequence>
<dbReference type="RefSeq" id="WP_045690687.1">
    <property type="nucleotide sequence ID" value="NZ_FZNS01000012.1"/>
</dbReference>
<evidence type="ECO:0000313" key="1">
    <source>
        <dbReference type="EMBL" id="SNR93745.1"/>
    </source>
</evidence>
<dbReference type="Proteomes" id="UP000198310">
    <property type="component" value="Unassembled WGS sequence"/>
</dbReference>
<keyword evidence="2" id="KW-1185">Reference proteome</keyword>
<gene>
    <name evidence="1" type="ORF">SAMN06269173_11211</name>
</gene>
<name>A0A239ADR7_9BACT</name>
<dbReference type="AlphaFoldDB" id="A0A239ADR7"/>
<protein>
    <recommendedName>
        <fullName evidence="3">SpoIIAA-like</fullName>
    </recommendedName>
</protein>
<organism evidence="1 2">
    <name type="scientific">Hymenobacter mucosus</name>
    <dbReference type="NCBI Taxonomy" id="1411120"/>
    <lineage>
        <taxon>Bacteria</taxon>
        <taxon>Pseudomonadati</taxon>
        <taxon>Bacteroidota</taxon>
        <taxon>Cytophagia</taxon>
        <taxon>Cytophagales</taxon>
        <taxon>Hymenobacteraceae</taxon>
        <taxon>Hymenobacter</taxon>
    </lineage>
</organism>